<organism evidence="4">
    <name type="scientific">Soboliphyme baturini</name>
    <dbReference type="NCBI Taxonomy" id="241478"/>
    <lineage>
        <taxon>Eukaryota</taxon>
        <taxon>Metazoa</taxon>
        <taxon>Ecdysozoa</taxon>
        <taxon>Nematoda</taxon>
        <taxon>Enoplea</taxon>
        <taxon>Dorylaimia</taxon>
        <taxon>Dioctophymatida</taxon>
        <taxon>Dioctophymatoidea</taxon>
        <taxon>Soboliphymatidae</taxon>
        <taxon>Soboliphyme</taxon>
    </lineage>
</organism>
<dbReference type="WBParaSite" id="SBAD_0000436001-mRNA-1">
    <property type="protein sequence ID" value="SBAD_0000436001-mRNA-1"/>
    <property type="gene ID" value="SBAD_0000436001"/>
</dbReference>
<gene>
    <name evidence="2" type="ORF">SBAD_LOCUS4178</name>
</gene>
<dbReference type="Proteomes" id="UP000270296">
    <property type="component" value="Unassembled WGS sequence"/>
</dbReference>
<reference evidence="2 3" key="2">
    <citation type="submission" date="2018-11" db="EMBL/GenBank/DDBJ databases">
        <authorList>
            <consortium name="Pathogen Informatics"/>
        </authorList>
    </citation>
    <scope>NUCLEOTIDE SEQUENCE [LARGE SCALE GENOMIC DNA]</scope>
</reference>
<dbReference type="Pfam" id="PF00635">
    <property type="entry name" value="Motile_Sperm"/>
    <property type="match status" value="1"/>
</dbReference>
<evidence type="ECO:0000313" key="2">
    <source>
        <dbReference type="EMBL" id="VDP03599.1"/>
    </source>
</evidence>
<dbReference type="OrthoDB" id="5915816at2759"/>
<evidence type="ECO:0000259" key="1">
    <source>
        <dbReference type="PROSITE" id="PS50202"/>
    </source>
</evidence>
<dbReference type="EMBL" id="UZAM01008171">
    <property type="protein sequence ID" value="VDP03599.1"/>
    <property type="molecule type" value="Genomic_DNA"/>
</dbReference>
<protein>
    <submittedName>
        <fullName evidence="4">MSP domain-containing protein</fullName>
    </submittedName>
</protein>
<dbReference type="PROSITE" id="PS50202">
    <property type="entry name" value="MSP"/>
    <property type="match status" value="1"/>
</dbReference>
<accession>A0A183IKN2</accession>
<dbReference type="AlphaFoldDB" id="A0A183IKN2"/>
<feature type="domain" description="MSP" evidence="1">
    <location>
        <begin position="1"/>
        <end position="84"/>
    </location>
</feature>
<dbReference type="InterPro" id="IPR013783">
    <property type="entry name" value="Ig-like_fold"/>
</dbReference>
<evidence type="ECO:0000313" key="4">
    <source>
        <dbReference type="WBParaSite" id="SBAD_0000436001-mRNA-1"/>
    </source>
</evidence>
<evidence type="ECO:0000313" key="3">
    <source>
        <dbReference type="Proteomes" id="UP000270296"/>
    </source>
</evidence>
<keyword evidence="3" id="KW-1185">Reference proteome</keyword>
<dbReference type="Gene3D" id="2.60.40.10">
    <property type="entry name" value="Immunoglobulins"/>
    <property type="match status" value="1"/>
</dbReference>
<dbReference type="InterPro" id="IPR000535">
    <property type="entry name" value="MSP_dom"/>
</dbReference>
<reference evidence="4" key="1">
    <citation type="submission" date="2016-06" db="UniProtKB">
        <authorList>
            <consortium name="WormBaseParasite"/>
        </authorList>
    </citation>
    <scope>IDENTIFICATION</scope>
</reference>
<sequence>MKTAFKIKLTHRDMYSVVPPSGFINPGERTVIDLILQPFEWNPAVAEKNKMLVQSLQMMPDDMSTVQDTFAMGIPTMDQKVVLNLPPPGAPLASPLDAGGFQEPMMPM</sequence>
<dbReference type="InterPro" id="IPR008962">
    <property type="entry name" value="PapD-like_sf"/>
</dbReference>
<name>A0A183IKN2_9BILA</name>
<dbReference type="SUPFAM" id="SSF49354">
    <property type="entry name" value="PapD-like"/>
    <property type="match status" value="1"/>
</dbReference>
<proteinExistence type="predicted"/>